<dbReference type="InterPro" id="IPR000209">
    <property type="entry name" value="Peptidase_S8/S53_dom"/>
</dbReference>
<gene>
    <name evidence="10" type="ORF">NE237_001059</name>
</gene>
<keyword evidence="2" id="KW-0645">Protease</keyword>
<dbReference type="Pfam" id="PF02225">
    <property type="entry name" value="PA"/>
    <property type="match status" value="1"/>
</dbReference>
<evidence type="ECO:0000256" key="3">
    <source>
        <dbReference type="ARBA" id="ARBA00022729"/>
    </source>
</evidence>
<evidence type="ECO:0000256" key="1">
    <source>
        <dbReference type="ARBA" id="ARBA00011073"/>
    </source>
</evidence>
<comment type="caution">
    <text evidence="7">Lacks conserved residue(s) required for the propagation of feature annotation.</text>
</comment>
<name>A0A9Q0KSF8_9MAGN</name>
<evidence type="ECO:0000256" key="7">
    <source>
        <dbReference type="PROSITE-ProRule" id="PRU01240"/>
    </source>
</evidence>
<dbReference type="EMBL" id="JAMYWD010000003">
    <property type="protein sequence ID" value="KAJ4975953.1"/>
    <property type="molecule type" value="Genomic_DNA"/>
</dbReference>
<keyword evidence="3" id="KW-0732">Signal</keyword>
<keyword evidence="11" id="KW-1185">Reference proteome</keyword>
<dbReference type="GO" id="GO:0006508">
    <property type="term" value="P:proteolysis"/>
    <property type="evidence" value="ECO:0007669"/>
    <property type="project" value="UniProtKB-KW"/>
</dbReference>
<dbReference type="SUPFAM" id="SSF52743">
    <property type="entry name" value="Subtilisin-like"/>
    <property type="match status" value="1"/>
</dbReference>
<evidence type="ECO:0000259" key="9">
    <source>
        <dbReference type="Pfam" id="PF02225"/>
    </source>
</evidence>
<accession>A0A9Q0KSF8</accession>
<dbReference type="GO" id="GO:0004252">
    <property type="term" value="F:serine-type endopeptidase activity"/>
    <property type="evidence" value="ECO:0007669"/>
    <property type="project" value="InterPro"/>
</dbReference>
<dbReference type="Proteomes" id="UP001141806">
    <property type="component" value="Unassembled WGS sequence"/>
</dbReference>
<evidence type="ECO:0000256" key="5">
    <source>
        <dbReference type="ARBA" id="ARBA00022825"/>
    </source>
</evidence>
<dbReference type="CDD" id="cd02120">
    <property type="entry name" value="PA_subtilisin_like"/>
    <property type="match status" value="1"/>
</dbReference>
<evidence type="ECO:0000259" key="8">
    <source>
        <dbReference type="Pfam" id="PF00082"/>
    </source>
</evidence>
<proteinExistence type="inferred from homology"/>
<feature type="domain" description="Peptidase S8/S53" evidence="8">
    <location>
        <begin position="90"/>
        <end position="432"/>
    </location>
</feature>
<evidence type="ECO:0008006" key="12">
    <source>
        <dbReference type="Google" id="ProtNLM"/>
    </source>
</evidence>
<organism evidence="10 11">
    <name type="scientific">Protea cynaroides</name>
    <dbReference type="NCBI Taxonomy" id="273540"/>
    <lineage>
        <taxon>Eukaryota</taxon>
        <taxon>Viridiplantae</taxon>
        <taxon>Streptophyta</taxon>
        <taxon>Embryophyta</taxon>
        <taxon>Tracheophyta</taxon>
        <taxon>Spermatophyta</taxon>
        <taxon>Magnoliopsida</taxon>
        <taxon>Proteales</taxon>
        <taxon>Proteaceae</taxon>
        <taxon>Protea</taxon>
    </lineage>
</organism>
<feature type="domain" description="PA" evidence="9">
    <location>
        <begin position="241"/>
        <end position="314"/>
    </location>
</feature>
<dbReference type="InterPro" id="IPR023828">
    <property type="entry name" value="Peptidase_S8_Ser-AS"/>
</dbReference>
<evidence type="ECO:0000313" key="11">
    <source>
        <dbReference type="Proteomes" id="UP001141806"/>
    </source>
</evidence>
<dbReference type="SUPFAM" id="SSF52025">
    <property type="entry name" value="PA domain"/>
    <property type="match status" value="1"/>
</dbReference>
<dbReference type="InterPro" id="IPR036852">
    <property type="entry name" value="Peptidase_S8/S53_dom_sf"/>
</dbReference>
<dbReference type="InterPro" id="IPR045051">
    <property type="entry name" value="SBT"/>
</dbReference>
<evidence type="ECO:0000256" key="6">
    <source>
        <dbReference type="ARBA" id="ARBA00023180"/>
    </source>
</evidence>
<evidence type="ECO:0000313" key="10">
    <source>
        <dbReference type="EMBL" id="KAJ4975953.1"/>
    </source>
</evidence>
<dbReference type="Gene3D" id="3.50.30.30">
    <property type="match status" value="1"/>
</dbReference>
<dbReference type="PROSITE" id="PS00138">
    <property type="entry name" value="SUBTILASE_SER"/>
    <property type="match status" value="1"/>
</dbReference>
<keyword evidence="6" id="KW-0325">Glycoprotein</keyword>
<comment type="similarity">
    <text evidence="1 7">Belongs to the peptidase S8 family.</text>
</comment>
<keyword evidence="5" id="KW-0720">Serine protease</keyword>
<dbReference type="InterPro" id="IPR046450">
    <property type="entry name" value="PA_dom_sf"/>
</dbReference>
<dbReference type="Pfam" id="PF00082">
    <property type="entry name" value="Peptidase_S8"/>
    <property type="match status" value="1"/>
</dbReference>
<dbReference type="InterPro" id="IPR003137">
    <property type="entry name" value="PA_domain"/>
</dbReference>
<dbReference type="Gene3D" id="3.40.50.200">
    <property type="entry name" value="Peptidase S8/S53 domain"/>
    <property type="match status" value="1"/>
</dbReference>
<evidence type="ECO:0000256" key="2">
    <source>
        <dbReference type="ARBA" id="ARBA00022670"/>
    </source>
</evidence>
<dbReference type="PANTHER" id="PTHR10795">
    <property type="entry name" value="PROPROTEIN CONVERTASE SUBTILISIN/KEXIN"/>
    <property type="match status" value="1"/>
</dbReference>
<keyword evidence="4" id="KW-0378">Hydrolase</keyword>
<comment type="caution">
    <text evidence="10">The sequence shown here is derived from an EMBL/GenBank/DDBJ whole genome shotgun (WGS) entry which is preliminary data.</text>
</comment>
<dbReference type="PROSITE" id="PS51892">
    <property type="entry name" value="SUBTILASE"/>
    <property type="match status" value="1"/>
</dbReference>
<reference evidence="10" key="1">
    <citation type="journal article" date="2023" name="Plant J.">
        <title>The genome of the king protea, Protea cynaroides.</title>
        <authorList>
            <person name="Chang J."/>
            <person name="Duong T.A."/>
            <person name="Schoeman C."/>
            <person name="Ma X."/>
            <person name="Roodt D."/>
            <person name="Barker N."/>
            <person name="Li Z."/>
            <person name="Van de Peer Y."/>
            <person name="Mizrachi E."/>
        </authorList>
    </citation>
    <scope>NUCLEOTIDE SEQUENCE</scope>
    <source>
        <tissue evidence="10">Young leaves</tissue>
    </source>
</reference>
<dbReference type="FunFam" id="3.50.30.30:FF:000005">
    <property type="entry name" value="subtilisin-like protease SBT1.5"/>
    <property type="match status" value="1"/>
</dbReference>
<protein>
    <recommendedName>
        <fullName evidence="12">Serine protease</fullName>
    </recommendedName>
</protein>
<dbReference type="OrthoDB" id="1713958at2759"/>
<sequence>MLLLVDVMNGELHAGNFDSSFDAPDGIAATVNILHISLPKPTSDAFPRTKPWLIQHNPRSSLELKLIGAKYFNKAGGNFVKGASVFGYGNGTSKGGSPKARVAAYKVCWSSCYDADILAGFDAAIHDGVDVLSVSLGGFASDYISDTIAIGSFHAVKRGIVVVASAGNDGPTDGSVTNVAPWLFTVGASTLDREFPTYVDLGNKQKFKGQSLSADSLPSGKIYPLVSGGSAKFINASVEAAQICVSGTLDPKLVKGKIVVCVRGDTGRVDKGKQALLAGAVGMILVNDELSGNGLIADPHLLPASHISYKDGLAVLAYINSTKTPTAYITRPTTKLRTKPAPSMASFSSKGPNTVTPGILKPDITAPGVSIIASYSGAVGPSGQDYDTRRVAFNTESGTSMSCPHISGIAGLLKTLHPDWSPSAIRSAIITTG</sequence>
<dbReference type="AlphaFoldDB" id="A0A9Q0KSF8"/>
<evidence type="ECO:0000256" key="4">
    <source>
        <dbReference type="ARBA" id="ARBA00022801"/>
    </source>
</evidence>